<protein>
    <recommendedName>
        <fullName evidence="1">RNA 3'-terminal phosphate cyclase domain-containing protein</fullName>
    </recommendedName>
</protein>
<dbReference type="AlphaFoldDB" id="A0A6A5BT35"/>
<dbReference type="Gene3D" id="3.65.10.20">
    <property type="entry name" value="RNA 3'-terminal phosphate cyclase domain"/>
    <property type="match status" value="1"/>
</dbReference>
<dbReference type="EMBL" id="VFQX01000037">
    <property type="protein sequence ID" value="KAF0976555.1"/>
    <property type="molecule type" value="Genomic_DNA"/>
</dbReference>
<name>A0A6A5BT35_NAEFO</name>
<sequence length="338" mass="38464">MMSMNMQEIDKLITIDGGILEGGGQIIRNTTALSHILHKPILIQNIRAGRENPGLRAQHLSGVVLLSMLPSRYEYQSLLSDCQVGSSKFTYLPVISKKREECENTHQNGIVRCEKTNTSPPEVKIMYLENETSIELSADCMTAGATTLMIQSSLCPLLYFDSNGKNVKVIYKGGTNVDFSPPFEQVSEVFLPLLKKYFLKDLNALEIELECKQRGFFPKGKGQVELIMTKNADANLKGKCLSPMYLIDRGETISKIVLKLFYTEKEYENIAEKIEQAFKFEFEKHFPEHKFRDTPIIVTKERVTNNPARSRVIFGNAFMYDTNEQCVFEASFHSKRFL</sequence>
<dbReference type="Pfam" id="PF01137">
    <property type="entry name" value="RTC"/>
    <property type="match status" value="1"/>
</dbReference>
<dbReference type="GeneID" id="68111672"/>
<dbReference type="GO" id="GO:0006396">
    <property type="term" value="P:RNA processing"/>
    <property type="evidence" value="ECO:0007669"/>
    <property type="project" value="InterPro"/>
</dbReference>
<dbReference type="RefSeq" id="XP_044561268.1">
    <property type="nucleotide sequence ID" value="XM_044707870.1"/>
</dbReference>
<keyword evidence="3" id="KW-1185">Reference proteome</keyword>
<accession>A0A6A5BT35</accession>
<evidence type="ECO:0000259" key="1">
    <source>
        <dbReference type="Pfam" id="PF01137"/>
    </source>
</evidence>
<evidence type="ECO:0000313" key="3">
    <source>
        <dbReference type="Proteomes" id="UP000444721"/>
    </source>
</evidence>
<dbReference type="OrthoDB" id="25029at2759"/>
<feature type="domain" description="RNA 3'-terminal phosphate cyclase" evidence="1">
    <location>
        <begin position="20"/>
        <end position="232"/>
    </location>
</feature>
<dbReference type="VEuPathDB" id="AmoebaDB:NfTy_083450"/>
<dbReference type="InterPro" id="IPR023797">
    <property type="entry name" value="RNA3'_phos_cyclase_dom"/>
</dbReference>
<dbReference type="InterPro" id="IPR013792">
    <property type="entry name" value="RNA3'P_cycl/enolpyr_Trfase_a/b"/>
</dbReference>
<proteinExistence type="predicted"/>
<dbReference type="GO" id="GO:0003963">
    <property type="term" value="F:RNA-3'-phosphate cyclase activity"/>
    <property type="evidence" value="ECO:0007669"/>
    <property type="project" value="TreeGrafter"/>
</dbReference>
<reference evidence="2 3" key="1">
    <citation type="journal article" date="2019" name="Sci. Rep.">
        <title>Nanopore sequencing improves the draft genome of the human pathogenic amoeba Naegleria fowleri.</title>
        <authorList>
            <person name="Liechti N."/>
            <person name="Schurch N."/>
            <person name="Bruggmann R."/>
            <person name="Wittwer M."/>
        </authorList>
    </citation>
    <scope>NUCLEOTIDE SEQUENCE [LARGE SCALE GENOMIC DNA]</scope>
    <source>
        <strain evidence="2 3">ATCC 30894</strain>
    </source>
</reference>
<organism evidence="2 3">
    <name type="scientific">Naegleria fowleri</name>
    <name type="common">Brain eating amoeba</name>
    <dbReference type="NCBI Taxonomy" id="5763"/>
    <lineage>
        <taxon>Eukaryota</taxon>
        <taxon>Discoba</taxon>
        <taxon>Heterolobosea</taxon>
        <taxon>Tetramitia</taxon>
        <taxon>Eutetramitia</taxon>
        <taxon>Vahlkampfiidae</taxon>
        <taxon>Naegleria</taxon>
    </lineage>
</organism>
<dbReference type="Proteomes" id="UP000444721">
    <property type="component" value="Unassembled WGS sequence"/>
</dbReference>
<dbReference type="InterPro" id="IPR000228">
    <property type="entry name" value="RNA3'_term_phos_cyc"/>
</dbReference>
<dbReference type="SUPFAM" id="SSF55205">
    <property type="entry name" value="EPT/RTPC-like"/>
    <property type="match status" value="1"/>
</dbReference>
<dbReference type="PANTHER" id="PTHR11096:SF0">
    <property type="entry name" value="RNA 3'-TERMINAL PHOSPHATE CYCLASE"/>
    <property type="match status" value="1"/>
</dbReference>
<dbReference type="PANTHER" id="PTHR11096">
    <property type="entry name" value="RNA 3' TERMINAL PHOSPHATE CYCLASE"/>
    <property type="match status" value="1"/>
</dbReference>
<dbReference type="InterPro" id="IPR037136">
    <property type="entry name" value="RNA3'_phos_cyclase_dom_sf"/>
</dbReference>
<dbReference type="VEuPathDB" id="AmoebaDB:NF0032380"/>
<evidence type="ECO:0000313" key="2">
    <source>
        <dbReference type="EMBL" id="KAF0976555.1"/>
    </source>
</evidence>
<dbReference type="GO" id="GO:0005634">
    <property type="term" value="C:nucleus"/>
    <property type="evidence" value="ECO:0007669"/>
    <property type="project" value="TreeGrafter"/>
</dbReference>
<gene>
    <name evidence="2" type="ORF">FDP41_004454</name>
</gene>
<dbReference type="VEuPathDB" id="AmoebaDB:FDP41_004454"/>
<comment type="caution">
    <text evidence="2">The sequence shown here is derived from an EMBL/GenBank/DDBJ whole genome shotgun (WGS) entry which is preliminary data.</text>
</comment>